<evidence type="ECO:0000313" key="4">
    <source>
        <dbReference type="Proteomes" id="UP001157974"/>
    </source>
</evidence>
<evidence type="ECO:0000313" key="3">
    <source>
        <dbReference type="EMBL" id="KAJ8903667.1"/>
    </source>
</evidence>
<dbReference type="GO" id="GO:0006406">
    <property type="term" value="P:mRNA export from nucleus"/>
    <property type="evidence" value="ECO:0007669"/>
    <property type="project" value="InterPro"/>
</dbReference>
<dbReference type="GO" id="GO:0008541">
    <property type="term" value="C:proteasome regulatory particle, lid subcomplex"/>
    <property type="evidence" value="ECO:0007669"/>
    <property type="project" value="InterPro"/>
</dbReference>
<proteinExistence type="inferred from homology"/>
<protein>
    <submittedName>
        <fullName evidence="3">Uncharacterized protein</fullName>
    </submittedName>
</protein>
<feature type="compositionally biased region" description="Basic and acidic residues" evidence="2">
    <location>
        <begin position="1"/>
        <end position="16"/>
    </location>
</feature>
<name>A0AAV8URD3_9RHOD</name>
<keyword evidence="4" id="KW-1185">Reference proteome</keyword>
<reference evidence="3 4" key="1">
    <citation type="journal article" date="2023" name="Nat. Commun.">
        <title>Origin of minicircular mitochondrial genomes in red algae.</title>
        <authorList>
            <person name="Lee Y."/>
            <person name="Cho C.H."/>
            <person name="Lee Y.M."/>
            <person name="Park S.I."/>
            <person name="Yang J.H."/>
            <person name="West J.A."/>
            <person name="Bhattacharya D."/>
            <person name="Yoon H.S."/>
        </authorList>
    </citation>
    <scope>NUCLEOTIDE SEQUENCE [LARGE SCALE GENOMIC DNA]</scope>
    <source>
        <strain evidence="3 4">CCMP1338</strain>
        <tissue evidence="3">Whole cell</tissue>
    </source>
</reference>
<dbReference type="InterPro" id="IPR007834">
    <property type="entry name" value="DSS1_SEM1"/>
</dbReference>
<dbReference type="GO" id="GO:0043248">
    <property type="term" value="P:proteasome assembly"/>
    <property type="evidence" value="ECO:0007669"/>
    <property type="project" value="InterPro"/>
</dbReference>
<comment type="caution">
    <text evidence="3">The sequence shown here is derived from an EMBL/GenBank/DDBJ whole genome shotgun (WGS) entry which is preliminary data.</text>
</comment>
<sequence length="85" mass="9996">MMEVDKPEEKEGKETTEGVVASGETEVLIEDDDFEEFEDEDWDATKMEEPEVEDREWEDDWDDEEADDDFTTRLREIFVAGNAQK</sequence>
<dbReference type="Pfam" id="PF05160">
    <property type="entry name" value="DSS1_SEM1"/>
    <property type="match status" value="1"/>
</dbReference>
<accession>A0AAV8URD3</accession>
<feature type="region of interest" description="Disordered" evidence="2">
    <location>
        <begin position="1"/>
        <end position="26"/>
    </location>
</feature>
<evidence type="ECO:0000256" key="2">
    <source>
        <dbReference type="SAM" id="MobiDB-lite"/>
    </source>
</evidence>
<dbReference type="EMBL" id="JAMWBK010000007">
    <property type="protein sequence ID" value="KAJ8903667.1"/>
    <property type="molecule type" value="Genomic_DNA"/>
</dbReference>
<dbReference type="SMART" id="SM01385">
    <property type="entry name" value="DSS1_SEM1"/>
    <property type="match status" value="1"/>
</dbReference>
<dbReference type="AlphaFoldDB" id="A0AAV8URD3"/>
<dbReference type="Proteomes" id="UP001157974">
    <property type="component" value="Unassembled WGS sequence"/>
</dbReference>
<gene>
    <name evidence="3" type="ORF">NDN08_004769</name>
</gene>
<organism evidence="3 4">
    <name type="scientific">Rhodosorus marinus</name>
    <dbReference type="NCBI Taxonomy" id="101924"/>
    <lineage>
        <taxon>Eukaryota</taxon>
        <taxon>Rhodophyta</taxon>
        <taxon>Stylonematophyceae</taxon>
        <taxon>Stylonematales</taxon>
        <taxon>Stylonemataceae</taxon>
        <taxon>Rhodosorus</taxon>
    </lineage>
</organism>
<evidence type="ECO:0000256" key="1">
    <source>
        <dbReference type="ARBA" id="ARBA00034491"/>
    </source>
</evidence>
<comment type="similarity">
    <text evidence="1">Belongs to the DSS1/SEM1 family.</text>
</comment>